<dbReference type="Pfam" id="PF04233">
    <property type="entry name" value="Phage_Mu_F"/>
    <property type="match status" value="1"/>
</dbReference>
<evidence type="ECO:0000259" key="1">
    <source>
        <dbReference type="Pfam" id="PF04233"/>
    </source>
</evidence>
<protein>
    <submittedName>
        <fullName evidence="2">Head morphogenesis protein</fullName>
    </submittedName>
</protein>
<dbReference type="Proteomes" id="UP000605099">
    <property type="component" value="Unassembled WGS sequence"/>
</dbReference>
<sequence length="267" mass="30134">MPRRGKPLTLRPIRPAAPIREKYEARLKAAVDQMHRSIAREIAAEWRRNTPETVMFGEDETSASAMQKVMNQLSRSWLKRFDELSENLADYFAKAVFARCDRTLQADLRKGGFSVRFKMTKPMRDAYAAIRAENVGLIRSVAEQHLSKVETLVMQSVSRGRDLKTLTSELTKQTGISKRRAANIALHQNNMATSTMRSVRERELGITEGEWVHSGAGRHPRPAHKAFSGKRFKLSEGHDFGDGFGKVLPGQAINCHCTWRAIVPGFD</sequence>
<accession>A0ABQ2JLK6</accession>
<dbReference type="EMBL" id="BMLK01000008">
    <property type="protein sequence ID" value="GGN49441.1"/>
    <property type="molecule type" value="Genomic_DNA"/>
</dbReference>
<comment type="caution">
    <text evidence="2">The sequence shown here is derived from an EMBL/GenBank/DDBJ whole genome shotgun (WGS) entry which is preliminary data.</text>
</comment>
<keyword evidence="3" id="KW-1185">Reference proteome</keyword>
<dbReference type="RefSeq" id="WP_229710183.1">
    <property type="nucleotide sequence ID" value="NZ_BMLK01000008.1"/>
</dbReference>
<feature type="domain" description="Phage head morphogenesis" evidence="1">
    <location>
        <begin position="148"/>
        <end position="258"/>
    </location>
</feature>
<gene>
    <name evidence="2" type="ORF">GCM10011349_20050</name>
</gene>
<name>A0ABQ2JLK6_9SPHN</name>
<evidence type="ECO:0000313" key="2">
    <source>
        <dbReference type="EMBL" id="GGN49441.1"/>
    </source>
</evidence>
<organism evidence="2 3">
    <name type="scientific">Novosphingobium indicum</name>
    <dbReference type="NCBI Taxonomy" id="462949"/>
    <lineage>
        <taxon>Bacteria</taxon>
        <taxon>Pseudomonadati</taxon>
        <taxon>Pseudomonadota</taxon>
        <taxon>Alphaproteobacteria</taxon>
        <taxon>Sphingomonadales</taxon>
        <taxon>Sphingomonadaceae</taxon>
        <taxon>Novosphingobium</taxon>
    </lineage>
</organism>
<evidence type="ECO:0000313" key="3">
    <source>
        <dbReference type="Proteomes" id="UP000605099"/>
    </source>
</evidence>
<dbReference type="InterPro" id="IPR006528">
    <property type="entry name" value="Phage_head_morphogenesis_dom"/>
</dbReference>
<reference evidence="3" key="1">
    <citation type="journal article" date="2019" name="Int. J. Syst. Evol. Microbiol.">
        <title>The Global Catalogue of Microorganisms (GCM) 10K type strain sequencing project: providing services to taxonomists for standard genome sequencing and annotation.</title>
        <authorList>
            <consortium name="The Broad Institute Genomics Platform"/>
            <consortium name="The Broad Institute Genome Sequencing Center for Infectious Disease"/>
            <person name="Wu L."/>
            <person name="Ma J."/>
        </authorList>
    </citation>
    <scope>NUCLEOTIDE SEQUENCE [LARGE SCALE GENOMIC DNA]</scope>
    <source>
        <strain evidence="3">CGMCC 1.6784</strain>
    </source>
</reference>
<proteinExistence type="predicted"/>